<comment type="similarity">
    <text evidence="1">Belongs to the TRAFAC class translation factor GTPase superfamily. Classic translation factor GTPase family. EF-Tu/EF-1A subfamily.</text>
</comment>
<dbReference type="OrthoDB" id="1045173at2759"/>
<dbReference type="InterPro" id="IPR044128">
    <property type="entry name" value="eIF2g_GTP-bd"/>
</dbReference>
<dbReference type="CDD" id="cd03688">
    <property type="entry name" value="eIF2_gamma_II"/>
    <property type="match status" value="1"/>
</dbReference>
<evidence type="ECO:0000256" key="6">
    <source>
        <dbReference type="ARBA" id="ARBA00022917"/>
    </source>
</evidence>
<evidence type="ECO:0000256" key="3">
    <source>
        <dbReference type="ARBA" id="ARBA00022540"/>
    </source>
</evidence>
<dbReference type="EMBL" id="SKBQ01000016">
    <property type="protein sequence ID" value="TPX16669.1"/>
    <property type="molecule type" value="Genomic_DNA"/>
</dbReference>
<comment type="catalytic activity">
    <reaction evidence="8">
        <text>GTP + H2O = GDP + phosphate + H(+)</text>
        <dbReference type="Rhea" id="RHEA:19669"/>
        <dbReference type="ChEBI" id="CHEBI:15377"/>
        <dbReference type="ChEBI" id="CHEBI:15378"/>
        <dbReference type="ChEBI" id="CHEBI:37565"/>
        <dbReference type="ChEBI" id="CHEBI:43474"/>
        <dbReference type="ChEBI" id="CHEBI:58189"/>
        <dbReference type="EC" id="3.6.5.3"/>
    </reaction>
</comment>
<keyword evidence="6" id="KW-0648">Protein biosynthesis</keyword>
<dbReference type="InterPro" id="IPR009000">
    <property type="entry name" value="Transl_B-barrel_sf"/>
</dbReference>
<dbReference type="FunFam" id="2.40.30.10:FF:000011">
    <property type="entry name" value="Eukaryotic translation initiation factor 2 subunit gamma"/>
    <property type="match status" value="1"/>
</dbReference>
<dbReference type="PANTHER" id="PTHR42854">
    <property type="entry name" value="EUKARYOTIC TRANSLATION INITIATION FACTOR 2 SUBUNIT 3 FAMILY MEMBER"/>
    <property type="match status" value="1"/>
</dbReference>
<dbReference type="GO" id="GO:0000049">
    <property type="term" value="F:tRNA binding"/>
    <property type="evidence" value="ECO:0007669"/>
    <property type="project" value="InterPro"/>
</dbReference>
<evidence type="ECO:0000256" key="1">
    <source>
        <dbReference type="ARBA" id="ARBA00007249"/>
    </source>
</evidence>
<dbReference type="SUPFAM" id="SSF50465">
    <property type="entry name" value="EF-Tu/eEF-1alpha/eIF2-gamma C-terminal domain"/>
    <property type="match status" value="1"/>
</dbReference>
<evidence type="ECO:0000313" key="13">
    <source>
        <dbReference type="Proteomes" id="UP000319257"/>
    </source>
</evidence>
<protein>
    <recommendedName>
        <fullName evidence="9">Eukaryotic translation initiation factor 2 subunit gamma</fullName>
        <ecNumber evidence="2">3.6.5.3</ecNumber>
    </recommendedName>
</protein>
<sequence length="515" mass="55595">MASNGDKFGNDIESESDSGPDSPVLEAQQASDAEIEEKPLKPSLKKAAAAPVPVEKPYLPPQTEPKDLDVTTLNPLTPEIIARQATINIGTIGHVAHGKSTVVKAISGVQTVRFKNELIRNITIKLGYANAKIYQCDNEECPRPTCYRSYKSDKEVDPPCEREGCGGTYRLKRHVSFVDCPGHDILMSTMLSGAAVMDAALLLIAGNETCPQPQTSEHLAAIEIMKLDKVIILQNKVDLMRQEAAKTHHESIKKFIRGTVASDAPIIPISAQLKLNVDAVLDTIVNTIPVPPRDFTQEPRMIIIRSFDVNKPGAEIDELKGGVAGGSLLHGVLKLGDEIEIRPGIVTRDDKGALQCTPIFSRIVSLNSEGNELKYAVPGGLIGVGTRIDPTLCRADRLVGHVLGLKGRLPEIYSEIEVNFYLLRRLLGVKTADGKQAKVEKLAKNEVLMVNIGSTSTGAKVAAIKKDAAKLVLTTPACTSLGEKVALSRRIDKHWRLIGWATIAAGVTLDPTTSS</sequence>
<dbReference type="GO" id="GO:0005829">
    <property type="term" value="C:cytosol"/>
    <property type="evidence" value="ECO:0007669"/>
    <property type="project" value="TreeGrafter"/>
</dbReference>
<dbReference type="STRING" id="1093900.A0A507BH71"/>
<evidence type="ECO:0000256" key="2">
    <source>
        <dbReference type="ARBA" id="ARBA00011986"/>
    </source>
</evidence>
<evidence type="ECO:0000256" key="9">
    <source>
        <dbReference type="ARBA" id="ARBA00074422"/>
    </source>
</evidence>
<dbReference type="Gene3D" id="3.40.50.300">
    <property type="entry name" value="P-loop containing nucleotide triphosphate hydrolases"/>
    <property type="match status" value="1"/>
</dbReference>
<dbReference type="GO" id="GO:0003924">
    <property type="term" value="F:GTPase activity"/>
    <property type="evidence" value="ECO:0007669"/>
    <property type="project" value="InterPro"/>
</dbReference>
<evidence type="ECO:0000256" key="4">
    <source>
        <dbReference type="ARBA" id="ARBA00022741"/>
    </source>
</evidence>
<dbReference type="PROSITE" id="PS51722">
    <property type="entry name" value="G_TR_2"/>
    <property type="match status" value="1"/>
</dbReference>
<dbReference type="Pfam" id="PF03144">
    <property type="entry name" value="GTP_EFTU_D2"/>
    <property type="match status" value="1"/>
</dbReference>
<gene>
    <name evidence="12" type="ORF">E0L32_003610</name>
</gene>
<keyword evidence="7" id="KW-0342">GTP-binding</keyword>
<reference evidence="12 13" key="1">
    <citation type="submission" date="2019-06" db="EMBL/GenBank/DDBJ databases">
        <title>Draft genome sequence of the filamentous fungus Phialemoniopsis curvata isolated from diesel fuel.</title>
        <authorList>
            <person name="Varaljay V.A."/>
            <person name="Lyon W.J."/>
            <person name="Crouch A.L."/>
            <person name="Drake C.E."/>
            <person name="Hollomon J.M."/>
            <person name="Nadeau L.J."/>
            <person name="Nunn H.S."/>
            <person name="Stevenson B.S."/>
            <person name="Bojanowski C.L."/>
            <person name="Crookes-Goodson W.J."/>
        </authorList>
    </citation>
    <scope>NUCLEOTIDE SEQUENCE [LARGE SCALE GENOMIC DNA]</scope>
    <source>
        <strain evidence="12 13">D216</strain>
    </source>
</reference>
<evidence type="ECO:0000256" key="8">
    <source>
        <dbReference type="ARBA" id="ARBA00048107"/>
    </source>
</evidence>
<dbReference type="GO" id="GO:0005850">
    <property type="term" value="C:eukaryotic translation initiation factor 2 complex"/>
    <property type="evidence" value="ECO:0007669"/>
    <property type="project" value="TreeGrafter"/>
</dbReference>
<dbReference type="SUPFAM" id="SSF50447">
    <property type="entry name" value="Translation proteins"/>
    <property type="match status" value="1"/>
</dbReference>
<dbReference type="GO" id="GO:0005525">
    <property type="term" value="F:GTP binding"/>
    <property type="evidence" value="ECO:0007669"/>
    <property type="project" value="UniProtKB-KW"/>
</dbReference>
<dbReference type="InterPro" id="IPR004161">
    <property type="entry name" value="EFTu-like_2"/>
</dbReference>
<dbReference type="InterPro" id="IPR015256">
    <property type="entry name" value="eIF2g_C"/>
</dbReference>
<keyword evidence="5" id="KW-0378">Hydrolase</keyword>
<keyword evidence="4" id="KW-0547">Nucleotide-binding</keyword>
<dbReference type="InterPro" id="IPR050543">
    <property type="entry name" value="eIF2G"/>
</dbReference>
<keyword evidence="3" id="KW-0396">Initiation factor</keyword>
<keyword evidence="13" id="KW-1185">Reference proteome</keyword>
<dbReference type="InterPro" id="IPR044127">
    <property type="entry name" value="eIF2g_dom_2"/>
</dbReference>
<dbReference type="CDD" id="cd15490">
    <property type="entry name" value="eIF2_gamma_III"/>
    <property type="match status" value="1"/>
</dbReference>
<dbReference type="InterPro" id="IPR027417">
    <property type="entry name" value="P-loop_NTPase"/>
</dbReference>
<evidence type="ECO:0000256" key="5">
    <source>
        <dbReference type="ARBA" id="ARBA00022801"/>
    </source>
</evidence>
<accession>A0A507BH71</accession>
<dbReference type="EC" id="3.6.5.3" evidence="2"/>
<evidence type="ECO:0000256" key="7">
    <source>
        <dbReference type="ARBA" id="ARBA00023134"/>
    </source>
</evidence>
<dbReference type="CDD" id="cd01888">
    <property type="entry name" value="eIF2_gamma"/>
    <property type="match status" value="1"/>
</dbReference>
<dbReference type="Gene3D" id="2.40.30.10">
    <property type="entry name" value="Translation factors"/>
    <property type="match status" value="2"/>
</dbReference>
<dbReference type="GeneID" id="41971057"/>
<name>A0A507BH71_9PEZI</name>
<dbReference type="FunCoup" id="A0A507BH71">
    <property type="interactions" value="1072"/>
</dbReference>
<organism evidence="12 13">
    <name type="scientific">Thyridium curvatum</name>
    <dbReference type="NCBI Taxonomy" id="1093900"/>
    <lineage>
        <taxon>Eukaryota</taxon>
        <taxon>Fungi</taxon>
        <taxon>Dikarya</taxon>
        <taxon>Ascomycota</taxon>
        <taxon>Pezizomycotina</taxon>
        <taxon>Sordariomycetes</taxon>
        <taxon>Sordariomycetidae</taxon>
        <taxon>Thyridiales</taxon>
        <taxon>Thyridiaceae</taxon>
        <taxon>Thyridium</taxon>
    </lineage>
</organism>
<dbReference type="PRINTS" id="PR00315">
    <property type="entry name" value="ELONGATNFCT"/>
</dbReference>
<dbReference type="InterPro" id="IPR000795">
    <property type="entry name" value="T_Tr_GTP-bd_dom"/>
</dbReference>
<dbReference type="PANTHER" id="PTHR42854:SF3">
    <property type="entry name" value="EUKARYOTIC TRANSLATION INITIATION FACTOR 2 SUBUNIT 3-RELATED"/>
    <property type="match status" value="1"/>
</dbReference>
<dbReference type="RefSeq" id="XP_030998380.1">
    <property type="nucleotide sequence ID" value="XM_031137930.1"/>
</dbReference>
<dbReference type="NCBIfam" id="NF003077">
    <property type="entry name" value="PRK04000.1"/>
    <property type="match status" value="1"/>
</dbReference>
<feature type="compositionally biased region" description="Low complexity" evidence="10">
    <location>
        <begin position="41"/>
        <end position="57"/>
    </location>
</feature>
<feature type="domain" description="Tr-type G" evidence="11">
    <location>
        <begin position="84"/>
        <end position="293"/>
    </location>
</feature>
<dbReference type="InParanoid" id="A0A507BH71"/>
<dbReference type="SUPFAM" id="SSF52540">
    <property type="entry name" value="P-loop containing nucleoside triphosphate hydrolases"/>
    <property type="match status" value="1"/>
</dbReference>
<proteinExistence type="inferred from homology"/>
<dbReference type="FunFam" id="2.40.30.10:FF:000009">
    <property type="entry name" value="Eukaryotic translation initiation factor 2 subunit gamma"/>
    <property type="match status" value="1"/>
</dbReference>
<evidence type="ECO:0000256" key="10">
    <source>
        <dbReference type="SAM" id="MobiDB-lite"/>
    </source>
</evidence>
<dbReference type="InterPro" id="IPR009001">
    <property type="entry name" value="Transl_elong_EF1A/Init_IF2_C"/>
</dbReference>
<evidence type="ECO:0000259" key="11">
    <source>
        <dbReference type="PROSITE" id="PS51722"/>
    </source>
</evidence>
<dbReference type="FunFam" id="3.40.50.300:FF:000065">
    <property type="entry name" value="Eukaryotic translation initiation factor 2 subunit gamma"/>
    <property type="match status" value="1"/>
</dbReference>
<dbReference type="GO" id="GO:0003743">
    <property type="term" value="F:translation initiation factor activity"/>
    <property type="evidence" value="ECO:0007669"/>
    <property type="project" value="UniProtKB-KW"/>
</dbReference>
<dbReference type="Pfam" id="PF09173">
    <property type="entry name" value="eIF2_C"/>
    <property type="match status" value="1"/>
</dbReference>
<dbReference type="Proteomes" id="UP000319257">
    <property type="component" value="Unassembled WGS sequence"/>
</dbReference>
<comment type="caution">
    <text evidence="12">The sequence shown here is derived from an EMBL/GenBank/DDBJ whole genome shotgun (WGS) entry which is preliminary data.</text>
</comment>
<dbReference type="Pfam" id="PF00009">
    <property type="entry name" value="GTP_EFTU"/>
    <property type="match status" value="1"/>
</dbReference>
<evidence type="ECO:0000313" key="12">
    <source>
        <dbReference type="EMBL" id="TPX16669.1"/>
    </source>
</evidence>
<dbReference type="AlphaFoldDB" id="A0A507BH71"/>
<dbReference type="GO" id="GO:0001731">
    <property type="term" value="P:formation of translation preinitiation complex"/>
    <property type="evidence" value="ECO:0007669"/>
    <property type="project" value="TreeGrafter"/>
</dbReference>
<feature type="region of interest" description="Disordered" evidence="10">
    <location>
        <begin position="1"/>
        <end position="67"/>
    </location>
</feature>